<protein>
    <submittedName>
        <fullName evidence="1">Egg protein</fullName>
    </submittedName>
</protein>
<comment type="caution">
    <text evidence="1">The sequence shown here is derived from an EMBL/GenBank/DDBJ whole genome shotgun (WGS) entry which is preliminary data.</text>
</comment>
<organism evidence="1 2">
    <name type="scientific">Schistosoma japonicum</name>
    <name type="common">Blood fluke</name>
    <dbReference type="NCBI Taxonomy" id="6182"/>
    <lineage>
        <taxon>Eukaryota</taxon>
        <taxon>Metazoa</taxon>
        <taxon>Spiralia</taxon>
        <taxon>Lophotrochozoa</taxon>
        <taxon>Platyhelminthes</taxon>
        <taxon>Trematoda</taxon>
        <taxon>Digenea</taxon>
        <taxon>Strigeidida</taxon>
        <taxon>Schistosomatoidea</taxon>
        <taxon>Schistosomatidae</taxon>
        <taxon>Schistosoma</taxon>
    </lineage>
</organism>
<dbReference type="AlphaFoldDB" id="A0A4Z2D9G8"/>
<evidence type="ECO:0000313" key="1">
    <source>
        <dbReference type="EMBL" id="TNN13135.1"/>
    </source>
</evidence>
<dbReference type="EMBL" id="SKCS01000199">
    <property type="protein sequence ID" value="TNN13135.1"/>
    <property type="molecule type" value="Genomic_DNA"/>
</dbReference>
<proteinExistence type="predicted"/>
<feature type="non-terminal residue" evidence="1">
    <location>
        <position position="1"/>
    </location>
</feature>
<reference evidence="1 2" key="1">
    <citation type="submission" date="2019-03" db="EMBL/GenBank/DDBJ databases">
        <title>An improved genome assembly of the fluke Schistosoma japonicum.</title>
        <authorList>
            <person name="Hu W."/>
            <person name="Luo F."/>
            <person name="Yin M."/>
            <person name="Mo X."/>
            <person name="Sun C."/>
            <person name="Wu Q."/>
            <person name="Zhu B."/>
            <person name="Xiang M."/>
            <person name="Wang J."/>
            <person name="Wang Y."/>
            <person name="Zhang T."/>
            <person name="Xu B."/>
            <person name="Zheng H."/>
            <person name="Feng Z."/>
        </authorList>
    </citation>
    <scope>NUCLEOTIDE SEQUENCE [LARGE SCALE GENOMIC DNA]</scope>
    <source>
        <strain evidence="1">HuSjv2</strain>
        <tissue evidence="1">Worms</tissue>
    </source>
</reference>
<evidence type="ECO:0000313" key="2">
    <source>
        <dbReference type="Proteomes" id="UP000311919"/>
    </source>
</evidence>
<sequence>YFDTEPFVFYDRGAPVTSKSATGNSLWIENIGFTEEVNQGSLNSLIVFGSGTMFMADNFISGTQITSIQIGNGNLETNNLHFYGNEEEFDVGYFGIYYCESHPEAFADVTISVYQDRIIQFLINPRNPMNCPVTLKITKGIYNGSADGNGTITDEVLIYNKSIPMPDSRYYKLLSITPSFRCRAQTTKNNCTTMSTRRVPCAWCPGTNICVLRTSSRACQDRTVTSRRNDGANEISTGVH</sequence>
<accession>A0A4Z2D9G8</accession>
<dbReference type="Proteomes" id="UP000311919">
    <property type="component" value="Unassembled WGS sequence"/>
</dbReference>
<keyword evidence="2" id="KW-1185">Reference proteome</keyword>
<gene>
    <name evidence="1" type="ORF">EWB00_003169</name>
</gene>
<name>A0A4Z2D9G8_SCHJA</name>